<dbReference type="PANTHER" id="PTHR10587">
    <property type="entry name" value="GLYCOSYL TRANSFERASE-RELATED"/>
    <property type="match status" value="1"/>
</dbReference>
<dbReference type="PROSITE" id="PS51677">
    <property type="entry name" value="NODB"/>
    <property type="match status" value="1"/>
</dbReference>
<dbReference type="GO" id="GO:0016810">
    <property type="term" value="F:hydrolase activity, acting on carbon-nitrogen (but not peptide) bonds"/>
    <property type="evidence" value="ECO:0007669"/>
    <property type="project" value="InterPro"/>
</dbReference>
<evidence type="ECO:0000313" key="3">
    <source>
        <dbReference type="Proteomes" id="UP000182409"/>
    </source>
</evidence>
<evidence type="ECO:0000313" key="2">
    <source>
        <dbReference type="EMBL" id="SEC13462.1"/>
    </source>
</evidence>
<dbReference type="InterPro" id="IPR002509">
    <property type="entry name" value="NODB_dom"/>
</dbReference>
<evidence type="ECO:0000259" key="1">
    <source>
        <dbReference type="PROSITE" id="PS51677"/>
    </source>
</evidence>
<dbReference type="Proteomes" id="UP000182409">
    <property type="component" value="Unassembled WGS sequence"/>
</dbReference>
<sequence length="250" mass="27228">MNALLDVGAGAAALGLLAGGYAYAANWPTSQIFGRTLIAGRDGADGLHRVALTYDDGPSPRNTPALLDLLADHHVHATFFLIGEHVRKHPDLARRVVAGGHVIGNHTAMHPNLRKKYDARVRGELATCQKTIEDTLGITPVLFRPPYGARRPGVLRIAQSLGLTPVMWNVTAHDWDPIGSDAILARIDKGMRANGKRGVASNILLHDASHLDGIEPASRVDTITVTRTLLRRKGLHFVTPLDWLEDFRKH</sequence>
<dbReference type="SUPFAM" id="SSF88713">
    <property type="entry name" value="Glycoside hydrolase/deacetylase"/>
    <property type="match status" value="1"/>
</dbReference>
<accession>A0A1H4Q212</accession>
<dbReference type="RefSeq" id="WP_074654548.1">
    <property type="nucleotide sequence ID" value="NZ_FNSD01000001.1"/>
</dbReference>
<dbReference type="OrthoDB" id="9812065at2"/>
<name>A0A1H4Q212_9BACT</name>
<gene>
    <name evidence="2" type="ORF">SAMN05443244_2738</name>
</gene>
<dbReference type="InterPro" id="IPR050248">
    <property type="entry name" value="Polysacc_deacetylase_ArnD"/>
</dbReference>
<proteinExistence type="predicted"/>
<dbReference type="Gene3D" id="3.20.20.370">
    <property type="entry name" value="Glycoside hydrolase/deacetylase"/>
    <property type="match status" value="1"/>
</dbReference>
<dbReference type="InterPro" id="IPR011330">
    <property type="entry name" value="Glyco_hydro/deAcase_b/a-brl"/>
</dbReference>
<dbReference type="CDD" id="cd10917">
    <property type="entry name" value="CE4_NodB_like_6s_7s"/>
    <property type="match status" value="1"/>
</dbReference>
<dbReference type="GO" id="GO:0005975">
    <property type="term" value="P:carbohydrate metabolic process"/>
    <property type="evidence" value="ECO:0007669"/>
    <property type="project" value="InterPro"/>
</dbReference>
<dbReference type="AlphaFoldDB" id="A0A1H4Q212"/>
<reference evidence="2 3" key="1">
    <citation type="submission" date="2016-10" db="EMBL/GenBank/DDBJ databases">
        <authorList>
            <person name="de Groot N.N."/>
        </authorList>
    </citation>
    <scope>NUCLEOTIDE SEQUENCE [LARGE SCALE GENOMIC DNA]</scope>
    <source>
        <strain evidence="2 3">AB35.6</strain>
    </source>
</reference>
<protein>
    <submittedName>
        <fullName evidence="2">Peptidoglycan/xylan/chitin deacetylase, PgdA/CDA1 family</fullName>
    </submittedName>
</protein>
<dbReference type="Pfam" id="PF01522">
    <property type="entry name" value="Polysacc_deac_1"/>
    <property type="match status" value="1"/>
</dbReference>
<organism evidence="2 3">
    <name type="scientific">Terriglobus roseus</name>
    <dbReference type="NCBI Taxonomy" id="392734"/>
    <lineage>
        <taxon>Bacteria</taxon>
        <taxon>Pseudomonadati</taxon>
        <taxon>Acidobacteriota</taxon>
        <taxon>Terriglobia</taxon>
        <taxon>Terriglobales</taxon>
        <taxon>Acidobacteriaceae</taxon>
        <taxon>Terriglobus</taxon>
    </lineage>
</organism>
<feature type="domain" description="NodB homology" evidence="1">
    <location>
        <begin position="48"/>
        <end position="238"/>
    </location>
</feature>
<dbReference type="EMBL" id="FNSD01000001">
    <property type="protein sequence ID" value="SEC13462.1"/>
    <property type="molecule type" value="Genomic_DNA"/>
</dbReference>